<dbReference type="GO" id="GO:0004491">
    <property type="term" value="F:methylmalonate-semialdehyde dehydrogenase (acylating, NAD) activity"/>
    <property type="evidence" value="ECO:0007669"/>
    <property type="project" value="UniProtKB-EC"/>
</dbReference>
<evidence type="ECO:0000259" key="4">
    <source>
        <dbReference type="Pfam" id="PF00171"/>
    </source>
</evidence>
<dbReference type="Gene3D" id="3.40.309.10">
    <property type="entry name" value="Aldehyde Dehydrogenase, Chain A, domain 2"/>
    <property type="match status" value="1"/>
</dbReference>
<dbReference type="CDD" id="cd07085">
    <property type="entry name" value="ALDH_F6_MMSDH"/>
    <property type="match status" value="1"/>
</dbReference>
<dbReference type="EMBL" id="BPQM01000117">
    <property type="protein sequence ID" value="GJD80899.1"/>
    <property type="molecule type" value="Genomic_DNA"/>
</dbReference>
<evidence type="ECO:0000313" key="6">
    <source>
        <dbReference type="Proteomes" id="UP001055108"/>
    </source>
</evidence>
<dbReference type="NCBIfam" id="TIGR01722">
    <property type="entry name" value="MMSDH"/>
    <property type="match status" value="1"/>
</dbReference>
<dbReference type="SUPFAM" id="SSF53720">
    <property type="entry name" value="ALDH-like"/>
    <property type="match status" value="1"/>
</dbReference>
<dbReference type="InterPro" id="IPR016163">
    <property type="entry name" value="Ald_DH_C"/>
</dbReference>
<keyword evidence="6" id="KW-1185">Reference proteome</keyword>
<reference evidence="5" key="2">
    <citation type="submission" date="2021-08" db="EMBL/GenBank/DDBJ databases">
        <authorList>
            <person name="Tani A."/>
            <person name="Ola A."/>
            <person name="Ogura Y."/>
            <person name="Katsura K."/>
            <person name="Hayashi T."/>
        </authorList>
    </citation>
    <scope>NUCLEOTIDE SEQUENCE</scope>
    <source>
        <strain evidence="5">NBRC 103626</strain>
    </source>
</reference>
<dbReference type="InterPro" id="IPR016162">
    <property type="entry name" value="Ald_DH_N"/>
</dbReference>
<name>A0AA37HRX5_9HYPH</name>
<reference evidence="5" key="1">
    <citation type="journal article" date="2016" name="Front. Microbiol.">
        <title>Genome Sequence of the Piezophilic, Mesophilic Sulfate-Reducing Bacterium Desulfovibrio indicus J2T.</title>
        <authorList>
            <person name="Cao J."/>
            <person name="Maignien L."/>
            <person name="Shao Z."/>
            <person name="Alain K."/>
            <person name="Jebbar M."/>
        </authorList>
    </citation>
    <scope>NUCLEOTIDE SEQUENCE</scope>
    <source>
        <strain evidence="5">NBRC 103626</strain>
    </source>
</reference>
<dbReference type="AlphaFoldDB" id="A0AA37HRX5"/>
<dbReference type="EC" id="1.2.1.27" evidence="1"/>
<accession>A0AA37HRX5</accession>
<evidence type="ECO:0000256" key="3">
    <source>
        <dbReference type="ARBA" id="ARBA00023027"/>
    </source>
</evidence>
<feature type="domain" description="Aldehyde dehydrogenase" evidence="4">
    <location>
        <begin position="17"/>
        <end position="479"/>
    </location>
</feature>
<keyword evidence="2" id="KW-0560">Oxidoreductase</keyword>
<dbReference type="FunFam" id="3.40.309.10:FF:000002">
    <property type="entry name" value="Methylmalonate-semialdehyde dehydrogenase (Acylating)"/>
    <property type="match status" value="1"/>
</dbReference>
<dbReference type="InterPro" id="IPR015590">
    <property type="entry name" value="Aldehyde_DH_dom"/>
</dbReference>
<proteinExistence type="predicted"/>
<dbReference type="PROSITE" id="PS00070">
    <property type="entry name" value="ALDEHYDE_DEHYDR_CYS"/>
    <property type="match status" value="1"/>
</dbReference>
<protein>
    <recommendedName>
        <fullName evidence="1">methylmalonate-semialdehyde dehydrogenase (CoA acylating)</fullName>
        <ecNumber evidence="1">1.2.1.27</ecNumber>
    </recommendedName>
</protein>
<dbReference type="PANTHER" id="PTHR43866">
    <property type="entry name" value="MALONATE-SEMIALDEHYDE DEHYDROGENASE"/>
    <property type="match status" value="1"/>
</dbReference>
<evidence type="ECO:0000256" key="2">
    <source>
        <dbReference type="ARBA" id="ARBA00023002"/>
    </source>
</evidence>
<dbReference type="InterPro" id="IPR010061">
    <property type="entry name" value="MeMal-semiAld_DH"/>
</dbReference>
<dbReference type="InterPro" id="IPR016160">
    <property type="entry name" value="Ald_DH_CS_CYS"/>
</dbReference>
<dbReference type="GO" id="GO:0006210">
    <property type="term" value="P:thymine catabolic process"/>
    <property type="evidence" value="ECO:0007669"/>
    <property type="project" value="TreeGrafter"/>
</dbReference>
<dbReference type="Gene3D" id="3.40.605.10">
    <property type="entry name" value="Aldehyde Dehydrogenase, Chain A, domain 1"/>
    <property type="match status" value="1"/>
</dbReference>
<dbReference type="RefSeq" id="WP_238305828.1">
    <property type="nucleotide sequence ID" value="NZ_BPQM01000117.1"/>
</dbReference>
<dbReference type="PANTHER" id="PTHR43866:SF4">
    <property type="entry name" value="MALONATE-SEMIALDEHYDE DEHYDROGENASE"/>
    <property type="match status" value="1"/>
</dbReference>
<dbReference type="FunFam" id="3.40.605.10:FF:000003">
    <property type="entry name" value="Methylmalonate-semialdehyde dehydrogenase [acylating]"/>
    <property type="match status" value="1"/>
</dbReference>
<dbReference type="Pfam" id="PF00171">
    <property type="entry name" value="Aldedh"/>
    <property type="match status" value="1"/>
</dbReference>
<dbReference type="GO" id="GO:0006574">
    <property type="term" value="P:L-valine catabolic process"/>
    <property type="evidence" value="ECO:0007669"/>
    <property type="project" value="TreeGrafter"/>
</dbReference>
<evidence type="ECO:0000313" key="5">
    <source>
        <dbReference type="EMBL" id="GJD80899.1"/>
    </source>
</evidence>
<comment type="caution">
    <text evidence="5">The sequence shown here is derived from an EMBL/GenBank/DDBJ whole genome shotgun (WGS) entry which is preliminary data.</text>
</comment>
<dbReference type="Proteomes" id="UP001055108">
    <property type="component" value="Unassembled WGS sequence"/>
</dbReference>
<dbReference type="InterPro" id="IPR016161">
    <property type="entry name" value="Ald_DH/histidinol_DH"/>
</dbReference>
<organism evidence="5 6">
    <name type="scientific">Methylobacterium gregans</name>
    <dbReference type="NCBI Taxonomy" id="374424"/>
    <lineage>
        <taxon>Bacteria</taxon>
        <taxon>Pseudomonadati</taxon>
        <taxon>Pseudomonadota</taxon>
        <taxon>Alphaproteobacteria</taxon>
        <taxon>Hyphomicrobiales</taxon>
        <taxon>Methylobacteriaceae</taxon>
        <taxon>Methylobacterium</taxon>
    </lineage>
</organism>
<sequence length="499" mass="53436">MPTEIQHFIDGARVPGRSGRTAPVFNPATGEQTGAVALASRDEVEAAVAVARAAFPAWAATPPLRRARILNKFLAILEAHTNELAAVITAEHGKVLSDAKGEVQRGLEVVEFATGIPQLLKGEVTENVGTRVDSHSLRQPLGVVAGITPFNFPAMVPMWMFPVALACGNCFVLKPSERDPSAALLIAAWLKEAGLPDGVFQVVQGDKEAVDALLYSPGISAVSFVGSTPIARYIYATATSQGKRAQCLGGAKNHMIVMPDADLDQAVDALMGAAYGSAGERCMAVSVAVPVGEKTADALIERLIPKIRALKVGPGTDPEAEMGPLVTKQHYEKVRGYIDQGVAEGAELLVDGRELKLQGYEQGYFLGGSLFDRVTPEMRIYKEEIFGPVLAVTRAPDYATAARLINEHEFGNGTAIFTRDGDAAREFAHQIEVGMVGINVPIPVPMAFHSFGGWKASLFGDHHMHGPEGVRFYTRLKTITTRWPTGIRAGADFVMPTMQ</sequence>
<gene>
    <name evidence="5" type="primary">bauC_2</name>
    <name evidence="5" type="ORF">NBEOAGPD_4143</name>
</gene>
<evidence type="ECO:0000256" key="1">
    <source>
        <dbReference type="ARBA" id="ARBA00013048"/>
    </source>
</evidence>
<keyword evidence="3" id="KW-0520">NAD</keyword>